<evidence type="ECO:0000259" key="2">
    <source>
        <dbReference type="SMART" id="SM00278"/>
    </source>
</evidence>
<dbReference type="SMART" id="SM00278">
    <property type="entry name" value="HhH1"/>
    <property type="match status" value="2"/>
</dbReference>
<dbReference type="PANTHER" id="PTHR21180">
    <property type="entry name" value="ENDONUCLEASE/EXONUCLEASE/PHOSPHATASE FAMILY DOMAIN-CONTAINING PROTEIN 1"/>
    <property type="match status" value="1"/>
</dbReference>
<dbReference type="InterPro" id="IPR003583">
    <property type="entry name" value="Hlx-hairpin-Hlx_DNA-bd_motif"/>
</dbReference>
<sequence length="89" mass="8949">LVPRPGEQPAPVPPAPAGQPPADAPPAPVDLNTATLAELDSLPGIGPAIARRILDWRAANGAFTDPAELEEVSGIGPATMAELAGRVTV</sequence>
<organism evidence="3 4">
    <name type="scientific">Georgenia halotolerans</name>
    <dbReference type="NCBI Taxonomy" id="3028317"/>
    <lineage>
        <taxon>Bacteria</taxon>
        <taxon>Bacillati</taxon>
        <taxon>Actinomycetota</taxon>
        <taxon>Actinomycetes</taxon>
        <taxon>Micrococcales</taxon>
        <taxon>Bogoriellaceae</taxon>
        <taxon>Georgenia</taxon>
    </lineage>
</organism>
<dbReference type="InterPro" id="IPR010994">
    <property type="entry name" value="RuvA_2-like"/>
</dbReference>
<protein>
    <submittedName>
        <fullName evidence="3">Helix-hairpin-helix domain-containing protein</fullName>
    </submittedName>
</protein>
<evidence type="ECO:0000313" key="4">
    <source>
        <dbReference type="Proteomes" id="UP001165561"/>
    </source>
</evidence>
<dbReference type="Proteomes" id="UP001165561">
    <property type="component" value="Unassembled WGS sequence"/>
</dbReference>
<evidence type="ECO:0000256" key="1">
    <source>
        <dbReference type="SAM" id="MobiDB-lite"/>
    </source>
</evidence>
<dbReference type="PANTHER" id="PTHR21180:SF32">
    <property type="entry name" value="ENDONUCLEASE_EXONUCLEASE_PHOSPHATASE FAMILY DOMAIN-CONTAINING PROTEIN 1"/>
    <property type="match status" value="1"/>
</dbReference>
<feature type="domain" description="Helix-hairpin-helix DNA-binding motif class 1" evidence="2">
    <location>
        <begin position="67"/>
        <end position="86"/>
    </location>
</feature>
<dbReference type="Gene3D" id="1.10.150.320">
    <property type="entry name" value="Photosystem II 12 kDa extrinsic protein"/>
    <property type="match status" value="1"/>
</dbReference>
<evidence type="ECO:0000313" key="3">
    <source>
        <dbReference type="EMBL" id="MDD9205977.1"/>
    </source>
</evidence>
<reference evidence="3" key="1">
    <citation type="submission" date="2023-02" db="EMBL/GenBank/DDBJ databases">
        <title>Georgenia sp.10Sc9-8, isolated from a soil sample collected from the Taklamakan desert.</title>
        <authorList>
            <person name="Liu S."/>
        </authorList>
    </citation>
    <scope>NUCLEOTIDE SEQUENCE</scope>
    <source>
        <strain evidence="3">10Sc9-8</strain>
    </source>
</reference>
<dbReference type="InterPro" id="IPR051675">
    <property type="entry name" value="Endo/Exo/Phosphatase_dom_1"/>
</dbReference>
<name>A0ABT5TVJ2_9MICO</name>
<dbReference type="Pfam" id="PF12836">
    <property type="entry name" value="HHH_3"/>
    <property type="match status" value="1"/>
</dbReference>
<feature type="compositionally biased region" description="Pro residues" evidence="1">
    <location>
        <begin position="1"/>
        <end position="28"/>
    </location>
</feature>
<accession>A0ABT5TVJ2</accession>
<gene>
    <name evidence="3" type="ORF">PU560_05765</name>
</gene>
<dbReference type="EMBL" id="JARACI010000734">
    <property type="protein sequence ID" value="MDD9205977.1"/>
    <property type="molecule type" value="Genomic_DNA"/>
</dbReference>
<feature type="non-terminal residue" evidence="3">
    <location>
        <position position="1"/>
    </location>
</feature>
<dbReference type="SUPFAM" id="SSF47781">
    <property type="entry name" value="RuvA domain 2-like"/>
    <property type="match status" value="1"/>
</dbReference>
<feature type="domain" description="Helix-hairpin-helix DNA-binding motif class 1" evidence="2">
    <location>
        <begin position="37"/>
        <end position="56"/>
    </location>
</feature>
<proteinExistence type="predicted"/>
<feature type="region of interest" description="Disordered" evidence="1">
    <location>
        <begin position="1"/>
        <end position="30"/>
    </location>
</feature>
<comment type="caution">
    <text evidence="3">The sequence shown here is derived from an EMBL/GenBank/DDBJ whole genome shotgun (WGS) entry which is preliminary data.</text>
</comment>
<keyword evidence="4" id="KW-1185">Reference proteome</keyword>